<reference evidence="1 2" key="1">
    <citation type="submission" date="2019-08" db="EMBL/GenBank/DDBJ databases">
        <title>Deep-cultivation of Planctomycetes and their phenomic and genomic characterization uncovers novel biology.</title>
        <authorList>
            <person name="Wiegand S."/>
            <person name="Jogler M."/>
            <person name="Boedeker C."/>
            <person name="Pinto D."/>
            <person name="Vollmers J."/>
            <person name="Rivas-Marin E."/>
            <person name="Kohn T."/>
            <person name="Peeters S.H."/>
            <person name="Heuer A."/>
            <person name="Rast P."/>
            <person name="Oberbeckmann S."/>
            <person name="Bunk B."/>
            <person name="Jeske O."/>
            <person name="Meyerdierks A."/>
            <person name="Storesund J.E."/>
            <person name="Kallscheuer N."/>
            <person name="Luecker S."/>
            <person name="Lage O.M."/>
            <person name="Pohl T."/>
            <person name="Merkel B.J."/>
            <person name="Hornburger P."/>
            <person name="Mueller R.-W."/>
            <person name="Bruemmer F."/>
            <person name="Labrenz M."/>
            <person name="Spormann A.M."/>
            <person name="Op den Camp H."/>
            <person name="Overmann J."/>
            <person name="Amann R."/>
            <person name="Jetten M.S.M."/>
            <person name="Mascher T."/>
            <person name="Medema M.H."/>
            <person name="Devos D.P."/>
            <person name="Kaster A.-K."/>
            <person name="Ovreas L."/>
            <person name="Rohde M."/>
            <person name="Galperin M.Y."/>
            <person name="Jogler C."/>
        </authorList>
    </citation>
    <scope>NUCLEOTIDE SEQUENCE [LARGE SCALE GENOMIC DNA]</scope>
    <source>
        <strain evidence="1 2">OJF2</strain>
    </source>
</reference>
<dbReference type="EMBL" id="CP042997">
    <property type="protein sequence ID" value="QEH38647.1"/>
    <property type="molecule type" value="Genomic_DNA"/>
</dbReference>
<dbReference type="RefSeq" id="WP_148598067.1">
    <property type="nucleotide sequence ID" value="NZ_CP042997.1"/>
</dbReference>
<evidence type="ECO:0000313" key="1">
    <source>
        <dbReference type="EMBL" id="QEH38647.1"/>
    </source>
</evidence>
<dbReference type="OrthoDB" id="263586at2"/>
<keyword evidence="2" id="KW-1185">Reference proteome</keyword>
<dbReference type="InterPro" id="IPR013320">
    <property type="entry name" value="ConA-like_dom_sf"/>
</dbReference>
<sequence length="1254" mass="131865">MSITITSTSNQVGAFNGGPSDNMWLGQPAAGMSCFLKYTGNPAALANANVFRYGNYARFGINCTTANSNSVKFNLFASNTSGSISGQFSAYPDVVYHVAMSWVSGRQVCYVNGIPIATASVVGNTSTVSQTLYLWTMPAAAPVTLSDFTAWNGYALTQADVLALRDGAPPSTVGTSATQVVEFTFAGPTGATPAVGDPGLKNAIPGGVSTSDFTTRFGTWTGAYSPQLAYTPLITAVVSSATVLTSGTLVRFVFTDVPGALTTFLAPLATPTISVNGADLGALIPVPLDTSANAAAIFRVPGGVRIAPGDVVTYSAPTGWAGTLAGVPGAAVNAPMTNCSGRPSSGADTLAKTFRPGMNFPWSVTTTTPFCAFANQAFRMGNMSSGSGTLAKDGTLALKATTAQLGVMNDFFQTGLPSSTIIQTNPEGYYAVAWDDLDPIANPTTLSLVSGSPHSTLTEVASCRNTGVNGVGQVRVFQYAYTDSSRYGAISVQFSCPTKSGKIGNMWVLPPWGFTFTPGTPCTVDTSDPLKIDARLLARFPNGLGAVRCMDSTWSNAGSGWGESEPEDAPQLGPVLPAAGGFDQPGPGITQGGPWDTTVSPYVYSATMGTPFQATLGAPIADTGSLDANGRLVSTITISDAATAPVIVGLVLRIDSEDMGVLAVSGTQVTVRRGSRSTTPATHTAGVGTLGSVTVTGRIAASLANLGARTFAAEFVTQSPHGLVTGAIYRFAPFSSWPTFTDNQKGKAVTVGSNNGWCVPLVTGPSTFVIPVAYGAYDGQTYPASTATAAVAMNPAQCYLYTRLPAPGNYPIEIVPKLADALNANAHVNVPSGANDDMVDALARRVRDAMTPGRIVYVEYVNEPWNVAIPMFPNLMQAMSRLLYAGSPVIDAAYYVERSGQVWQRFKDRFNEGGRNRGGEIRGIFNLQLGADASWLTYGLTKGVSADAVALAPYQDIWSNAAMYTAARGATDEELIDLYVNDIWYKTLSSTTKTQFTSASIAAYNAANGKSAFLYGYEGGDQHLCATPNGGTAIKLATPPGATDTTLTIAANQGTIALFPGDYIMITADAAGQLYTYSQPTDEWAQVTAFDPVALTITVTRGMLGTTAQAHTGTTYVRSMWVEKQRDMIYHPNWAHATTDYHAFLQSVGFREKCHYAYSMPYVNGQSMWGVYHNAFQMPGKGDGSDGQANNRNYLATPGQPKTLAAGVVQDSMCVSPRGYAINQWMAEVRQVNPVGPKASRPSARKFLPLSRFR</sequence>
<protein>
    <submittedName>
        <fullName evidence="1">Uncharacterized protein</fullName>
    </submittedName>
</protein>
<accession>A0A5B9WDQ7</accession>
<gene>
    <name evidence="1" type="ORF">OJF2_72530</name>
</gene>
<organism evidence="1 2">
    <name type="scientific">Aquisphaera giovannonii</name>
    <dbReference type="NCBI Taxonomy" id="406548"/>
    <lineage>
        <taxon>Bacteria</taxon>
        <taxon>Pseudomonadati</taxon>
        <taxon>Planctomycetota</taxon>
        <taxon>Planctomycetia</taxon>
        <taxon>Isosphaerales</taxon>
        <taxon>Isosphaeraceae</taxon>
        <taxon>Aquisphaera</taxon>
    </lineage>
</organism>
<dbReference type="KEGG" id="agv:OJF2_72530"/>
<proteinExistence type="predicted"/>
<name>A0A5B9WDQ7_9BACT</name>
<dbReference type="Proteomes" id="UP000324233">
    <property type="component" value="Chromosome"/>
</dbReference>
<dbReference type="Gene3D" id="2.60.120.200">
    <property type="match status" value="1"/>
</dbReference>
<dbReference type="SUPFAM" id="SSF49899">
    <property type="entry name" value="Concanavalin A-like lectins/glucanases"/>
    <property type="match status" value="1"/>
</dbReference>
<dbReference type="AlphaFoldDB" id="A0A5B9WDQ7"/>
<evidence type="ECO:0000313" key="2">
    <source>
        <dbReference type="Proteomes" id="UP000324233"/>
    </source>
</evidence>